<dbReference type="GO" id="GO:0003676">
    <property type="term" value="F:nucleic acid binding"/>
    <property type="evidence" value="ECO:0007669"/>
    <property type="project" value="InterPro"/>
</dbReference>
<protein>
    <recommendedName>
        <fullName evidence="3">CCHC-type domain-containing protein</fullName>
    </recommendedName>
</protein>
<proteinExistence type="predicted"/>
<evidence type="ECO:0000256" key="2">
    <source>
        <dbReference type="SAM" id="MobiDB-lite"/>
    </source>
</evidence>
<organism evidence="4">
    <name type="scientific">Fagus sylvatica</name>
    <name type="common">Beechnut</name>
    <dbReference type="NCBI Taxonomy" id="28930"/>
    <lineage>
        <taxon>Eukaryota</taxon>
        <taxon>Viridiplantae</taxon>
        <taxon>Streptophyta</taxon>
        <taxon>Embryophyta</taxon>
        <taxon>Tracheophyta</taxon>
        <taxon>Spermatophyta</taxon>
        <taxon>Magnoliopsida</taxon>
        <taxon>eudicotyledons</taxon>
        <taxon>Gunneridae</taxon>
        <taxon>Pentapetalae</taxon>
        <taxon>rosids</taxon>
        <taxon>fabids</taxon>
        <taxon>Fagales</taxon>
        <taxon>Fagaceae</taxon>
        <taxon>Fagus</taxon>
    </lineage>
</organism>
<evidence type="ECO:0000313" key="4">
    <source>
        <dbReference type="EMBL" id="SPD13456.1"/>
    </source>
</evidence>
<evidence type="ECO:0000256" key="1">
    <source>
        <dbReference type="PROSITE-ProRule" id="PRU00047"/>
    </source>
</evidence>
<feature type="region of interest" description="Disordered" evidence="2">
    <location>
        <begin position="197"/>
        <end position="226"/>
    </location>
</feature>
<name>A0A2N9HGN1_FAGSY</name>
<dbReference type="PROSITE" id="PS50158">
    <property type="entry name" value="ZF_CCHC"/>
    <property type="match status" value="1"/>
</dbReference>
<dbReference type="AlphaFoldDB" id="A0A2N9HGN1"/>
<dbReference type="GO" id="GO:0003824">
    <property type="term" value="F:catalytic activity"/>
    <property type="evidence" value="ECO:0007669"/>
    <property type="project" value="InterPro"/>
</dbReference>
<keyword evidence="1" id="KW-0862">Zinc</keyword>
<feature type="domain" description="CCHC-type" evidence="3">
    <location>
        <begin position="144"/>
        <end position="157"/>
    </location>
</feature>
<reference evidence="4" key="1">
    <citation type="submission" date="2018-02" db="EMBL/GenBank/DDBJ databases">
        <authorList>
            <person name="Cohen D.B."/>
            <person name="Kent A.D."/>
        </authorList>
    </citation>
    <scope>NUCLEOTIDE SEQUENCE</scope>
</reference>
<dbReference type="InterPro" id="IPR001878">
    <property type="entry name" value="Znf_CCHC"/>
</dbReference>
<dbReference type="InterPro" id="IPR025836">
    <property type="entry name" value="Zn_knuckle_CX2CX4HX4C"/>
</dbReference>
<gene>
    <name evidence="4" type="ORF">FSB_LOCUS41338</name>
</gene>
<dbReference type="GO" id="GO:0008270">
    <property type="term" value="F:zinc ion binding"/>
    <property type="evidence" value="ECO:0007669"/>
    <property type="project" value="UniProtKB-KW"/>
</dbReference>
<accession>A0A2N9HGN1</accession>
<dbReference type="Pfam" id="PF14392">
    <property type="entry name" value="zf-CCHC_4"/>
    <property type="match status" value="1"/>
</dbReference>
<sequence>MMGKMGIDCDVVEGLQKIRLTHEKEIIPISEAGRGRAFEECMMSVFGRFLTTKSFNRRVAKETLWKAWRMGPNFKSSGGADIRNRIGRFISNDEWKAMLEQMKYLRVRVEVPIDKPLRSGGFVTSSKGDMVWIDYRYERLSSFCYRCGRLGHEERNCYGSGEPKNKEREHGGKRDIMTEDSALITKSMESMAVVGELNHTEEESDRGRAVSEPINEGKEGCSKLGGRGLDSVGDTGAITKEEKEGEEDRGCQANETNFPSRGLVLLNSLLFVKVDSKTVIGEAGTFMEQCKPDMEGDNIDMHHIVSHICMEDSRVWRLMGFYGRLEEDRKWQSWALLDHLNRMASFRWLVIGDFNDILFQEEKMGLFDRPLRRMVDFGDVLNRCDSVDMGFRGYEFTWDNNRGGMANVQEQLDRALFNPSWAVWFVEYQVMHLPFFMSDHSPILVEMGGPTIHHRWKAKLHRFEEKWLADPECEEVVQ</sequence>
<dbReference type="PANTHER" id="PTHR33710">
    <property type="entry name" value="BNAC02G09200D PROTEIN"/>
    <property type="match status" value="1"/>
</dbReference>
<keyword evidence="1" id="KW-0479">Metal-binding</keyword>
<feature type="compositionally biased region" description="Basic and acidic residues" evidence="2">
    <location>
        <begin position="198"/>
        <end position="221"/>
    </location>
</feature>
<dbReference type="Gene3D" id="3.60.10.10">
    <property type="entry name" value="Endonuclease/exonuclease/phosphatase"/>
    <property type="match status" value="1"/>
</dbReference>
<dbReference type="EMBL" id="OIVN01003773">
    <property type="protein sequence ID" value="SPD13456.1"/>
    <property type="molecule type" value="Genomic_DNA"/>
</dbReference>
<dbReference type="InterPro" id="IPR005135">
    <property type="entry name" value="Endo/exonuclease/phosphatase"/>
</dbReference>
<dbReference type="Pfam" id="PF03372">
    <property type="entry name" value="Exo_endo_phos"/>
    <property type="match status" value="1"/>
</dbReference>
<keyword evidence="1" id="KW-0863">Zinc-finger</keyword>
<dbReference type="SUPFAM" id="SSF56219">
    <property type="entry name" value="DNase I-like"/>
    <property type="match status" value="1"/>
</dbReference>
<dbReference type="PANTHER" id="PTHR33710:SF71">
    <property type="entry name" value="ENDONUCLEASE_EXONUCLEASE_PHOSPHATASE DOMAIN-CONTAINING PROTEIN"/>
    <property type="match status" value="1"/>
</dbReference>
<evidence type="ECO:0000259" key="3">
    <source>
        <dbReference type="PROSITE" id="PS50158"/>
    </source>
</evidence>
<dbReference type="InterPro" id="IPR036691">
    <property type="entry name" value="Endo/exonu/phosph_ase_sf"/>
</dbReference>